<dbReference type="FunFam" id="3.20.20.100:FF:000002">
    <property type="entry name" value="2,5-diketo-D-gluconic acid reductase A"/>
    <property type="match status" value="1"/>
</dbReference>
<reference evidence="8" key="4">
    <citation type="submission" date="2024-05" db="EMBL/GenBank/DDBJ databases">
        <authorList>
            <person name="Sun Q."/>
            <person name="Sedlacek I."/>
        </authorList>
    </citation>
    <scope>NUCLEOTIDE SEQUENCE</scope>
    <source>
        <strain evidence="8">CCM 4175</strain>
    </source>
</reference>
<evidence type="ECO:0000256" key="3">
    <source>
        <dbReference type="ARBA" id="ARBA00023002"/>
    </source>
</evidence>
<gene>
    <name evidence="9" type="primary">dkgA</name>
    <name evidence="8" type="ORF">GCM10007183_12680</name>
    <name evidence="9" type="ORF">SAMEA4412661_01500</name>
</gene>
<dbReference type="SUPFAM" id="SSF51430">
    <property type="entry name" value="NAD(P)-linked oxidoreductase"/>
    <property type="match status" value="1"/>
</dbReference>
<evidence type="ECO:0000256" key="1">
    <source>
        <dbReference type="ARBA" id="ARBA00007905"/>
    </source>
</evidence>
<reference evidence="11" key="3">
    <citation type="journal article" date="2019" name="Int. J. Syst. Evol. Microbiol.">
        <title>The Global Catalogue of Microorganisms (GCM) 10K type strain sequencing project: providing services to taxonomists for standard genome sequencing and annotation.</title>
        <authorList>
            <consortium name="The Broad Institute Genomics Platform"/>
            <consortium name="The Broad Institute Genome Sequencing Center for Infectious Disease"/>
            <person name="Wu L."/>
            <person name="Ma J."/>
        </authorList>
    </citation>
    <scope>NUCLEOTIDE SEQUENCE [LARGE SCALE GENOMIC DNA]</scope>
    <source>
        <strain evidence="11">CCM 4175</strain>
    </source>
</reference>
<dbReference type="KEGG" id="smus:C7J88_04175"/>
<keyword evidence="2" id="KW-0521">NADP</keyword>
<dbReference type="InterPro" id="IPR023210">
    <property type="entry name" value="NADP_OxRdtase_dom"/>
</dbReference>
<evidence type="ECO:0000313" key="8">
    <source>
        <dbReference type="EMBL" id="GGA89907.1"/>
    </source>
</evidence>
<evidence type="ECO:0000313" key="10">
    <source>
        <dbReference type="Proteomes" id="UP000243706"/>
    </source>
</evidence>
<keyword evidence="11" id="KW-1185">Reference proteome</keyword>
<dbReference type="PRINTS" id="PR00069">
    <property type="entry name" value="ALDKETRDTASE"/>
</dbReference>
<dbReference type="Proteomes" id="UP000243706">
    <property type="component" value="Chromosome 1"/>
</dbReference>
<feature type="active site" description="Proton donor" evidence="4">
    <location>
        <position position="48"/>
    </location>
</feature>
<dbReference type="EC" id="1.1.1.274" evidence="9"/>
<dbReference type="OrthoDB" id="9804790at2"/>
<comment type="similarity">
    <text evidence="1">Belongs to the aldo/keto reductase family.</text>
</comment>
<dbReference type="PROSITE" id="PS00798">
    <property type="entry name" value="ALDOKETO_REDUCTASE_1"/>
    <property type="match status" value="1"/>
</dbReference>
<sequence>MECLTLNTGVKMPLVGLGTWDLRGEICISLVSEAIQLGYRLIDTAQMYANEKEVGQGISKASVNREDLFITTKLDSRSNGYKQTRNGIVHSLDNLNLDYVDLLLVHEPYSNDIAMYEAMAEAHHDGKVKAIGISNYDQQRFEQFLKKVDIIPVVNQVECHIQFQKSSLQQELKEHGTAMQAWSPLGQGKIGIDQQPELIQLAEKYKKSPAQIVLRFLTQRGISVIPKTRRIELLEENMSIFDFQLLPEEMNRIKSLDRDETLFSWTEY</sequence>
<dbReference type="EMBL" id="LT906464">
    <property type="protein sequence ID" value="SNW03189.1"/>
    <property type="molecule type" value="Genomic_DNA"/>
</dbReference>
<dbReference type="GO" id="GO:0050580">
    <property type="term" value="F:2,5-didehydrogluconate reductase activity"/>
    <property type="evidence" value="ECO:0007669"/>
    <property type="project" value="UniProtKB-EC"/>
</dbReference>
<dbReference type="Pfam" id="PF00248">
    <property type="entry name" value="Aldo_ket_red"/>
    <property type="match status" value="1"/>
</dbReference>
<dbReference type="PANTHER" id="PTHR43827:SF3">
    <property type="entry name" value="NADP-DEPENDENT OXIDOREDUCTASE DOMAIN-CONTAINING PROTEIN"/>
    <property type="match status" value="1"/>
</dbReference>
<dbReference type="AlphaFoldDB" id="A0A240C5X1"/>
<dbReference type="PANTHER" id="PTHR43827">
    <property type="entry name" value="2,5-DIKETO-D-GLUCONIC ACID REDUCTASE"/>
    <property type="match status" value="1"/>
</dbReference>
<organism evidence="9 10">
    <name type="scientific">Staphylococcus muscae</name>
    <dbReference type="NCBI Taxonomy" id="1294"/>
    <lineage>
        <taxon>Bacteria</taxon>
        <taxon>Bacillati</taxon>
        <taxon>Bacillota</taxon>
        <taxon>Bacilli</taxon>
        <taxon>Bacillales</taxon>
        <taxon>Staphylococcaceae</taxon>
        <taxon>Staphylococcus</taxon>
    </lineage>
</organism>
<evidence type="ECO:0000313" key="11">
    <source>
        <dbReference type="Proteomes" id="UP000652995"/>
    </source>
</evidence>
<dbReference type="InterPro" id="IPR018170">
    <property type="entry name" value="Aldo/ket_reductase_CS"/>
</dbReference>
<evidence type="ECO:0000256" key="4">
    <source>
        <dbReference type="PIRSR" id="PIRSR000097-1"/>
    </source>
</evidence>
<dbReference type="Proteomes" id="UP000652995">
    <property type="component" value="Unassembled WGS sequence"/>
</dbReference>
<proteinExistence type="inferred from homology"/>
<reference evidence="8" key="1">
    <citation type="journal article" date="2014" name="Int. J. Syst. Evol. Microbiol.">
        <title>Complete genome of a new Firmicutes species belonging to the dominant human colonic microbiota ('Ruminococcus bicirculans') reveals two chromosomes and a selective capacity to utilize plant glucans.</title>
        <authorList>
            <consortium name="NISC Comparative Sequencing Program"/>
            <person name="Wegmann U."/>
            <person name="Louis P."/>
            <person name="Goesmann A."/>
            <person name="Henrissat B."/>
            <person name="Duncan S.H."/>
            <person name="Flint H.J."/>
        </authorList>
    </citation>
    <scope>NUCLEOTIDE SEQUENCE</scope>
    <source>
        <strain evidence="8">CCM 4175</strain>
    </source>
</reference>
<feature type="domain" description="NADP-dependent oxidoreductase" evidence="7">
    <location>
        <begin position="16"/>
        <end position="257"/>
    </location>
</feature>
<evidence type="ECO:0000256" key="2">
    <source>
        <dbReference type="ARBA" id="ARBA00022857"/>
    </source>
</evidence>
<dbReference type="PROSITE" id="PS00062">
    <property type="entry name" value="ALDOKETO_REDUCTASE_2"/>
    <property type="match status" value="1"/>
</dbReference>
<evidence type="ECO:0000259" key="7">
    <source>
        <dbReference type="Pfam" id="PF00248"/>
    </source>
</evidence>
<evidence type="ECO:0000256" key="6">
    <source>
        <dbReference type="PIRSR" id="PIRSR000097-3"/>
    </source>
</evidence>
<dbReference type="Gene3D" id="3.20.20.100">
    <property type="entry name" value="NADP-dependent oxidoreductase domain"/>
    <property type="match status" value="1"/>
</dbReference>
<dbReference type="InterPro" id="IPR036812">
    <property type="entry name" value="NAD(P)_OxRdtase_dom_sf"/>
</dbReference>
<dbReference type="EMBL" id="BMCB01000006">
    <property type="protein sequence ID" value="GGA89907.1"/>
    <property type="molecule type" value="Genomic_DNA"/>
</dbReference>
<keyword evidence="3 9" id="KW-0560">Oxidoreductase</keyword>
<dbReference type="RefSeq" id="WP_095117397.1">
    <property type="nucleotide sequence ID" value="NZ_BMCB01000006.1"/>
</dbReference>
<evidence type="ECO:0000256" key="5">
    <source>
        <dbReference type="PIRSR" id="PIRSR000097-2"/>
    </source>
</evidence>
<reference evidence="9 10" key="2">
    <citation type="submission" date="2017-06" db="EMBL/GenBank/DDBJ databases">
        <authorList>
            <consortium name="Pathogen Informatics"/>
        </authorList>
    </citation>
    <scope>NUCLEOTIDE SEQUENCE [LARGE SCALE GENOMIC DNA]</scope>
    <source>
        <strain evidence="9 10">NCTC13833</strain>
    </source>
</reference>
<dbReference type="InterPro" id="IPR020471">
    <property type="entry name" value="AKR"/>
</dbReference>
<accession>A0A240C5X1</accession>
<evidence type="ECO:0000313" key="9">
    <source>
        <dbReference type="EMBL" id="SNW03189.1"/>
    </source>
</evidence>
<feature type="site" description="Lowers pKa of active site Tyr" evidence="6">
    <location>
        <position position="73"/>
    </location>
</feature>
<name>A0A240C5X1_9STAP</name>
<feature type="binding site" evidence="5">
    <location>
        <position position="106"/>
    </location>
    <ligand>
        <name>substrate</name>
    </ligand>
</feature>
<protein>
    <submittedName>
        <fullName evidence="8">2,5-diketo-D-gluconic acid reductase</fullName>
    </submittedName>
    <submittedName>
        <fullName evidence="9">Aldo/keto reductase family protein</fullName>
        <ecNumber evidence="9">1.1.1.274</ecNumber>
    </submittedName>
</protein>
<dbReference type="PIRSF" id="PIRSF000097">
    <property type="entry name" value="AKR"/>
    <property type="match status" value="1"/>
</dbReference>